<dbReference type="SUPFAM" id="SSF52540">
    <property type="entry name" value="P-loop containing nucleoside triphosphate hydrolases"/>
    <property type="match status" value="1"/>
</dbReference>
<organism evidence="2">
    <name type="scientific">Noctiluca scintillans</name>
    <name type="common">Sea sparkle</name>
    <name type="synonym">Red tide dinoflagellate</name>
    <dbReference type="NCBI Taxonomy" id="2966"/>
    <lineage>
        <taxon>Eukaryota</taxon>
        <taxon>Sar</taxon>
        <taxon>Alveolata</taxon>
        <taxon>Dinophyceae</taxon>
        <taxon>Noctilucales</taxon>
        <taxon>Noctilucaceae</taxon>
        <taxon>Noctiluca</taxon>
    </lineage>
</organism>
<evidence type="ECO:0000259" key="1">
    <source>
        <dbReference type="PROSITE" id="PS51194"/>
    </source>
</evidence>
<dbReference type="InterPro" id="IPR027417">
    <property type="entry name" value="P-loop_NTPase"/>
</dbReference>
<dbReference type="Gene3D" id="3.40.50.300">
    <property type="entry name" value="P-loop containing nucleotide triphosphate hydrolases"/>
    <property type="match status" value="2"/>
</dbReference>
<dbReference type="SMART" id="SM00490">
    <property type="entry name" value="HELICc"/>
    <property type="match status" value="1"/>
</dbReference>
<dbReference type="CDD" id="cd18787">
    <property type="entry name" value="SF2_C_DEAD"/>
    <property type="match status" value="1"/>
</dbReference>
<dbReference type="PROSITE" id="PS51194">
    <property type="entry name" value="HELICASE_CTER"/>
    <property type="match status" value="1"/>
</dbReference>
<sequence>MILGQVRPDRQVCLFSATWPDSVGALAQDVCHDRPIKINVGSTKLSACRTIHQNFWLVGSGGPPVQYPGESKDQVLLRAVEKLSDKSAKALIFCNSKDSVFRVVANLCENGYNAEGFCGGYTQEQREATIAKFSDLDSDLRLLVCTMVLGRGHDFKNLKYVLNYDLPCTTSGTRNGMVEYVHRIGRTGRAGEQGYSLTLLEESDLFQARELIDLLKESRQEVPQLLTEADTKRKRQKYWRMRWDPLHATGHPSPDALVGVEESWSGRGTGRRHEFLKECGGLGAARTVAPGTS</sequence>
<dbReference type="Pfam" id="PF00271">
    <property type="entry name" value="Helicase_C"/>
    <property type="match status" value="1"/>
</dbReference>
<name>A0A7S1ADS9_NOCSC</name>
<dbReference type="EMBL" id="HBFQ01035919">
    <property type="protein sequence ID" value="CAD8850979.1"/>
    <property type="molecule type" value="Transcribed_RNA"/>
</dbReference>
<dbReference type="AlphaFoldDB" id="A0A7S1ADS9"/>
<proteinExistence type="predicted"/>
<evidence type="ECO:0000313" key="2">
    <source>
        <dbReference type="EMBL" id="CAD8850979.1"/>
    </source>
</evidence>
<protein>
    <recommendedName>
        <fullName evidence="1">Helicase C-terminal domain-containing protein</fullName>
    </recommendedName>
</protein>
<reference evidence="2" key="1">
    <citation type="submission" date="2021-01" db="EMBL/GenBank/DDBJ databases">
        <authorList>
            <person name="Corre E."/>
            <person name="Pelletier E."/>
            <person name="Niang G."/>
            <person name="Scheremetjew M."/>
            <person name="Finn R."/>
            <person name="Kale V."/>
            <person name="Holt S."/>
            <person name="Cochrane G."/>
            <person name="Meng A."/>
            <person name="Brown T."/>
            <person name="Cohen L."/>
        </authorList>
    </citation>
    <scope>NUCLEOTIDE SEQUENCE</scope>
</reference>
<feature type="domain" description="Helicase C-terminal" evidence="1">
    <location>
        <begin position="71"/>
        <end position="230"/>
    </location>
</feature>
<accession>A0A7S1ADS9</accession>
<gene>
    <name evidence="2" type="ORF">NSCI0253_LOCUS25329</name>
</gene>
<dbReference type="PANTHER" id="PTHR47958">
    <property type="entry name" value="ATP-DEPENDENT RNA HELICASE DBP3"/>
    <property type="match status" value="1"/>
</dbReference>
<dbReference type="InterPro" id="IPR001650">
    <property type="entry name" value="Helicase_C-like"/>
</dbReference>